<feature type="modified residue" description="O-(pantetheine 4'-phosphoryl)serine" evidence="7">
    <location>
        <position position="35"/>
    </location>
</feature>
<dbReference type="GO" id="GO:0000035">
    <property type="term" value="F:acyl binding"/>
    <property type="evidence" value="ECO:0007669"/>
    <property type="project" value="TreeGrafter"/>
</dbReference>
<evidence type="ECO:0000256" key="6">
    <source>
        <dbReference type="ARBA" id="ARBA00023160"/>
    </source>
</evidence>
<evidence type="ECO:0000256" key="4">
    <source>
        <dbReference type="ARBA" id="ARBA00022832"/>
    </source>
</evidence>
<evidence type="ECO:0000256" key="5">
    <source>
        <dbReference type="ARBA" id="ARBA00023098"/>
    </source>
</evidence>
<sequence>MIFDKLCELVADQFGVDPDEVTMETSFVDDYNADSIDIVELMMAVEEEFHLGEVEENALENIKTIGDVVEYIQARVDED</sequence>
<comment type="function">
    <text evidence="7 9">Carrier of the growing fatty acid chain in fatty acid biosynthesis.</text>
</comment>
<reference evidence="11" key="1">
    <citation type="submission" date="2020-10" db="EMBL/GenBank/DDBJ databases">
        <authorList>
            <person name="Gilroy R."/>
        </authorList>
    </citation>
    <scope>NUCLEOTIDE SEQUENCE</scope>
    <source>
        <strain evidence="11">CHK191-8634</strain>
    </source>
</reference>
<comment type="similarity">
    <text evidence="7">Belongs to the acyl carrier protein (ACP) family.</text>
</comment>
<dbReference type="InterPro" id="IPR036736">
    <property type="entry name" value="ACP-like_sf"/>
</dbReference>
<dbReference type="NCBIfam" id="TIGR00517">
    <property type="entry name" value="acyl_carrier"/>
    <property type="match status" value="1"/>
</dbReference>
<comment type="PTM">
    <text evidence="9">4'-phosphopantetheine is transferred from CoA to a specific serine of apo-ACP by acpS.</text>
</comment>
<dbReference type="HAMAP" id="MF_01217">
    <property type="entry name" value="Acyl_carrier"/>
    <property type="match status" value="1"/>
</dbReference>
<evidence type="ECO:0000313" key="11">
    <source>
        <dbReference type="EMBL" id="HIU44654.1"/>
    </source>
</evidence>
<dbReference type="PANTHER" id="PTHR20863:SF76">
    <property type="entry name" value="CARRIER DOMAIN-CONTAINING PROTEIN"/>
    <property type="match status" value="1"/>
</dbReference>
<gene>
    <name evidence="7 11" type="primary">acpP</name>
    <name evidence="11" type="ORF">IAB67_10215</name>
</gene>
<name>A0A9D1LML4_9CLOT</name>
<evidence type="ECO:0000256" key="8">
    <source>
        <dbReference type="NCBIfam" id="TIGR00517"/>
    </source>
</evidence>
<dbReference type="PROSITE" id="PS50075">
    <property type="entry name" value="CARRIER"/>
    <property type="match status" value="1"/>
</dbReference>
<comment type="caution">
    <text evidence="11">The sequence shown here is derived from an EMBL/GenBank/DDBJ whole genome shotgun (WGS) entry which is preliminary data.</text>
</comment>
<keyword evidence="6 7" id="KW-0275">Fatty acid biosynthesis</keyword>
<dbReference type="Gene3D" id="1.10.1200.10">
    <property type="entry name" value="ACP-like"/>
    <property type="match status" value="1"/>
</dbReference>
<keyword evidence="7" id="KW-0963">Cytoplasm</keyword>
<evidence type="ECO:0000313" key="12">
    <source>
        <dbReference type="Proteomes" id="UP000824073"/>
    </source>
</evidence>
<evidence type="ECO:0000256" key="3">
    <source>
        <dbReference type="ARBA" id="ARBA00022553"/>
    </source>
</evidence>
<dbReference type="NCBIfam" id="NF002150">
    <property type="entry name" value="PRK00982.1-4"/>
    <property type="match status" value="1"/>
</dbReference>
<dbReference type="SUPFAM" id="SSF47336">
    <property type="entry name" value="ACP-like"/>
    <property type="match status" value="1"/>
</dbReference>
<keyword evidence="2 7" id="KW-0444">Lipid biosynthesis</keyword>
<dbReference type="GO" id="GO:0009245">
    <property type="term" value="P:lipid A biosynthetic process"/>
    <property type="evidence" value="ECO:0007669"/>
    <property type="project" value="TreeGrafter"/>
</dbReference>
<comment type="PTM">
    <text evidence="7">4'-phosphopantetheine is transferred from CoA to a specific serine of apo-ACP by AcpS. This modification is essential for activity because fatty acids are bound in thioester linkage to the sulfhydryl of the prosthetic group.</text>
</comment>
<accession>A0A9D1LML4</accession>
<protein>
    <recommendedName>
        <fullName evidence="7 8">Acyl carrier protein</fullName>
        <shortName evidence="7">ACP</shortName>
    </recommendedName>
</protein>
<keyword evidence="5 7" id="KW-0443">Lipid metabolism</keyword>
<dbReference type="PANTHER" id="PTHR20863">
    <property type="entry name" value="ACYL CARRIER PROTEIN"/>
    <property type="match status" value="1"/>
</dbReference>
<proteinExistence type="inferred from homology"/>
<keyword evidence="4 7" id="KW-0276">Fatty acid metabolism</keyword>
<organism evidence="11 12">
    <name type="scientific">Candidatus Ventrousia excrementavium</name>
    <dbReference type="NCBI Taxonomy" id="2840961"/>
    <lineage>
        <taxon>Bacteria</taxon>
        <taxon>Bacillati</taxon>
        <taxon>Bacillota</taxon>
        <taxon>Clostridia</taxon>
        <taxon>Eubacteriales</taxon>
        <taxon>Clostridiaceae</taxon>
        <taxon>Clostridiaceae incertae sedis</taxon>
        <taxon>Candidatus Ventrousia</taxon>
    </lineage>
</organism>
<evidence type="ECO:0000256" key="2">
    <source>
        <dbReference type="ARBA" id="ARBA00022516"/>
    </source>
</evidence>
<dbReference type="InterPro" id="IPR003231">
    <property type="entry name" value="ACP"/>
</dbReference>
<keyword evidence="3 7" id="KW-0597">Phosphoprotein</keyword>
<evidence type="ECO:0000256" key="1">
    <source>
        <dbReference type="ARBA" id="ARBA00022450"/>
    </source>
</evidence>
<keyword evidence="1 7" id="KW-0596">Phosphopantetheine</keyword>
<dbReference type="InterPro" id="IPR009081">
    <property type="entry name" value="PP-bd_ACP"/>
</dbReference>
<dbReference type="GO" id="GO:0016020">
    <property type="term" value="C:membrane"/>
    <property type="evidence" value="ECO:0007669"/>
    <property type="project" value="GOC"/>
</dbReference>
<evidence type="ECO:0000256" key="9">
    <source>
        <dbReference type="RuleBase" id="RU003545"/>
    </source>
</evidence>
<feature type="domain" description="Carrier" evidence="10">
    <location>
        <begin position="1"/>
        <end position="76"/>
    </location>
</feature>
<dbReference type="Pfam" id="PF00550">
    <property type="entry name" value="PP-binding"/>
    <property type="match status" value="1"/>
</dbReference>
<dbReference type="GO" id="GO:0000036">
    <property type="term" value="F:acyl carrier activity"/>
    <property type="evidence" value="ECO:0007669"/>
    <property type="project" value="UniProtKB-UniRule"/>
</dbReference>
<dbReference type="EMBL" id="DVMR01000080">
    <property type="protein sequence ID" value="HIU44654.1"/>
    <property type="molecule type" value="Genomic_DNA"/>
</dbReference>
<dbReference type="Proteomes" id="UP000824073">
    <property type="component" value="Unassembled WGS sequence"/>
</dbReference>
<comment type="subcellular location">
    <subcellularLocation>
        <location evidence="7">Cytoplasm</location>
    </subcellularLocation>
</comment>
<evidence type="ECO:0000256" key="7">
    <source>
        <dbReference type="HAMAP-Rule" id="MF_01217"/>
    </source>
</evidence>
<dbReference type="AlphaFoldDB" id="A0A9D1LML4"/>
<evidence type="ECO:0000259" key="10">
    <source>
        <dbReference type="PROSITE" id="PS50075"/>
    </source>
</evidence>
<reference evidence="11" key="2">
    <citation type="journal article" date="2021" name="PeerJ">
        <title>Extensive microbial diversity within the chicken gut microbiome revealed by metagenomics and culture.</title>
        <authorList>
            <person name="Gilroy R."/>
            <person name="Ravi A."/>
            <person name="Getino M."/>
            <person name="Pursley I."/>
            <person name="Horton D.L."/>
            <person name="Alikhan N.F."/>
            <person name="Baker D."/>
            <person name="Gharbi K."/>
            <person name="Hall N."/>
            <person name="Watson M."/>
            <person name="Adriaenssens E.M."/>
            <person name="Foster-Nyarko E."/>
            <person name="Jarju S."/>
            <person name="Secka A."/>
            <person name="Antonio M."/>
            <person name="Oren A."/>
            <person name="Chaudhuri R.R."/>
            <person name="La Ragione R."/>
            <person name="Hildebrand F."/>
            <person name="Pallen M.J."/>
        </authorList>
    </citation>
    <scope>NUCLEOTIDE SEQUENCE</scope>
    <source>
        <strain evidence="11">CHK191-8634</strain>
    </source>
</reference>
<comment type="pathway">
    <text evidence="7 9">Lipid metabolism; fatty acid biosynthesis.</text>
</comment>
<dbReference type="NCBIfam" id="NF002148">
    <property type="entry name" value="PRK00982.1-2"/>
    <property type="match status" value="1"/>
</dbReference>
<dbReference type="GO" id="GO:0005829">
    <property type="term" value="C:cytosol"/>
    <property type="evidence" value="ECO:0007669"/>
    <property type="project" value="TreeGrafter"/>
</dbReference>